<comment type="similarity">
    <text evidence="1">Belongs to the protein kinase superfamily. ADCK protein kinase family.</text>
</comment>
<gene>
    <name evidence="3" type="ORF">QJS10_CPB15g01621</name>
</gene>
<evidence type="ECO:0000259" key="2">
    <source>
        <dbReference type="Pfam" id="PF03109"/>
    </source>
</evidence>
<dbReference type="GO" id="GO:0016301">
    <property type="term" value="F:kinase activity"/>
    <property type="evidence" value="ECO:0007669"/>
    <property type="project" value="UniProtKB-KW"/>
</dbReference>
<dbReference type="PANTHER" id="PTHR10566:SF113">
    <property type="entry name" value="PROTEIN ACTIVITY OF BC1 COMPLEX KINASE 7, CHLOROPLASTIC"/>
    <property type="match status" value="1"/>
</dbReference>
<dbReference type="EMBL" id="JAUJYO010000015">
    <property type="protein sequence ID" value="KAK1296129.1"/>
    <property type="molecule type" value="Genomic_DNA"/>
</dbReference>
<comment type="caution">
    <text evidence="3">The sequence shown here is derived from an EMBL/GenBank/DDBJ whole genome shotgun (WGS) entry which is preliminary data.</text>
</comment>
<name>A0AAV9D5M5_ACOCL</name>
<dbReference type="Pfam" id="PF03109">
    <property type="entry name" value="ABC1"/>
    <property type="match status" value="1"/>
</dbReference>
<evidence type="ECO:0000313" key="4">
    <source>
        <dbReference type="Proteomes" id="UP001180020"/>
    </source>
</evidence>
<keyword evidence="4" id="KW-1185">Reference proteome</keyword>
<dbReference type="AlphaFoldDB" id="A0AAV9D5M5"/>
<dbReference type="GO" id="GO:0046467">
    <property type="term" value="P:membrane lipid biosynthetic process"/>
    <property type="evidence" value="ECO:0007669"/>
    <property type="project" value="TreeGrafter"/>
</dbReference>
<reference evidence="3" key="2">
    <citation type="submission" date="2023-06" db="EMBL/GenBank/DDBJ databases">
        <authorList>
            <person name="Ma L."/>
            <person name="Liu K.-W."/>
            <person name="Li Z."/>
            <person name="Hsiao Y.-Y."/>
            <person name="Qi Y."/>
            <person name="Fu T."/>
            <person name="Tang G."/>
            <person name="Zhang D."/>
            <person name="Sun W.-H."/>
            <person name="Liu D.-K."/>
            <person name="Li Y."/>
            <person name="Chen G.-Z."/>
            <person name="Liu X.-D."/>
            <person name="Liao X.-Y."/>
            <person name="Jiang Y.-T."/>
            <person name="Yu X."/>
            <person name="Hao Y."/>
            <person name="Huang J."/>
            <person name="Zhao X.-W."/>
            <person name="Ke S."/>
            <person name="Chen Y.-Y."/>
            <person name="Wu W.-L."/>
            <person name="Hsu J.-L."/>
            <person name="Lin Y.-F."/>
            <person name="Huang M.-D."/>
            <person name="Li C.-Y."/>
            <person name="Huang L."/>
            <person name="Wang Z.-W."/>
            <person name="Zhao X."/>
            <person name="Zhong W.-Y."/>
            <person name="Peng D.-H."/>
            <person name="Ahmad S."/>
            <person name="Lan S."/>
            <person name="Zhang J.-S."/>
            <person name="Tsai W.-C."/>
            <person name="Van De Peer Y."/>
            <person name="Liu Z.-J."/>
        </authorList>
    </citation>
    <scope>NUCLEOTIDE SEQUENCE</scope>
    <source>
        <strain evidence="3">CP</strain>
        <tissue evidence="3">Leaves</tissue>
    </source>
</reference>
<accession>A0AAV9D5M5</accession>
<sequence>MVCTCIKINNLNKIDSRGYDRSLIASRSIESCVIQILKTGFFHADPHLGNLAIGVDGSLIYYDFGMMGEIKSFTWKRLLDLFYAVYEKDAKKVMGSLINLGSLQLTNWRYDIGKKRRSIEFFLDNLLGQTPDQQQTLAAIGETTCLPTVESHRRASPFGMMIIAISFTRSESVLAFQEVSLRLSLPN</sequence>
<keyword evidence="3" id="KW-0418">Kinase</keyword>
<dbReference type="Proteomes" id="UP001180020">
    <property type="component" value="Unassembled WGS sequence"/>
</dbReference>
<proteinExistence type="inferred from homology"/>
<evidence type="ECO:0000256" key="1">
    <source>
        <dbReference type="ARBA" id="ARBA00009670"/>
    </source>
</evidence>
<evidence type="ECO:0000313" key="3">
    <source>
        <dbReference type="EMBL" id="KAK1296129.1"/>
    </source>
</evidence>
<dbReference type="InterPro" id="IPR004147">
    <property type="entry name" value="ABC1_dom"/>
</dbReference>
<keyword evidence="3" id="KW-0808">Transferase</keyword>
<dbReference type="InterPro" id="IPR011009">
    <property type="entry name" value="Kinase-like_dom_sf"/>
</dbReference>
<protein>
    <submittedName>
        <fullName evidence="3">AarF domain-containing protein kinase</fullName>
    </submittedName>
</protein>
<dbReference type="GO" id="GO:0016020">
    <property type="term" value="C:membrane"/>
    <property type="evidence" value="ECO:0007669"/>
    <property type="project" value="GOC"/>
</dbReference>
<dbReference type="InterPro" id="IPR050154">
    <property type="entry name" value="UbiB_kinase"/>
</dbReference>
<organism evidence="3 4">
    <name type="scientific">Acorus calamus</name>
    <name type="common">Sweet flag</name>
    <dbReference type="NCBI Taxonomy" id="4465"/>
    <lineage>
        <taxon>Eukaryota</taxon>
        <taxon>Viridiplantae</taxon>
        <taxon>Streptophyta</taxon>
        <taxon>Embryophyta</taxon>
        <taxon>Tracheophyta</taxon>
        <taxon>Spermatophyta</taxon>
        <taxon>Magnoliopsida</taxon>
        <taxon>Liliopsida</taxon>
        <taxon>Acoraceae</taxon>
        <taxon>Acorus</taxon>
    </lineage>
</organism>
<feature type="domain" description="ABC1 atypical kinase-like" evidence="2">
    <location>
        <begin position="4"/>
        <end position="94"/>
    </location>
</feature>
<dbReference type="PANTHER" id="PTHR10566">
    <property type="entry name" value="CHAPERONE-ACTIVITY OF BC1 COMPLEX CABC1 -RELATED"/>
    <property type="match status" value="1"/>
</dbReference>
<dbReference type="SUPFAM" id="SSF56112">
    <property type="entry name" value="Protein kinase-like (PK-like)"/>
    <property type="match status" value="1"/>
</dbReference>
<reference evidence="3" key="1">
    <citation type="journal article" date="2023" name="Nat. Commun.">
        <title>Diploid and tetraploid genomes of Acorus and the evolution of monocots.</title>
        <authorList>
            <person name="Ma L."/>
            <person name="Liu K.W."/>
            <person name="Li Z."/>
            <person name="Hsiao Y.Y."/>
            <person name="Qi Y."/>
            <person name="Fu T."/>
            <person name="Tang G.D."/>
            <person name="Zhang D."/>
            <person name="Sun W.H."/>
            <person name="Liu D.K."/>
            <person name="Li Y."/>
            <person name="Chen G.Z."/>
            <person name="Liu X.D."/>
            <person name="Liao X.Y."/>
            <person name="Jiang Y.T."/>
            <person name="Yu X."/>
            <person name="Hao Y."/>
            <person name="Huang J."/>
            <person name="Zhao X.W."/>
            <person name="Ke S."/>
            <person name="Chen Y.Y."/>
            <person name="Wu W.L."/>
            <person name="Hsu J.L."/>
            <person name="Lin Y.F."/>
            <person name="Huang M.D."/>
            <person name="Li C.Y."/>
            <person name="Huang L."/>
            <person name="Wang Z.W."/>
            <person name="Zhao X."/>
            <person name="Zhong W.Y."/>
            <person name="Peng D.H."/>
            <person name="Ahmad S."/>
            <person name="Lan S."/>
            <person name="Zhang J.S."/>
            <person name="Tsai W.C."/>
            <person name="Van de Peer Y."/>
            <person name="Liu Z.J."/>
        </authorList>
    </citation>
    <scope>NUCLEOTIDE SEQUENCE</scope>
    <source>
        <strain evidence="3">CP</strain>
    </source>
</reference>
<dbReference type="GO" id="GO:1901031">
    <property type="term" value="P:regulation of response to reactive oxygen species"/>
    <property type="evidence" value="ECO:0007669"/>
    <property type="project" value="TreeGrafter"/>
</dbReference>